<name>A0A6J6VRX4_9ZZZZ</name>
<proteinExistence type="predicted"/>
<accession>A0A6J6VRX4</accession>
<feature type="transmembrane region" description="Helical" evidence="2">
    <location>
        <begin position="35"/>
        <end position="56"/>
    </location>
</feature>
<dbReference type="AlphaFoldDB" id="A0A6J6VRX4"/>
<dbReference type="EMBL" id="CAEZYQ010000056">
    <property type="protein sequence ID" value="CAB4773733.1"/>
    <property type="molecule type" value="Genomic_DNA"/>
</dbReference>
<protein>
    <submittedName>
        <fullName evidence="3">Unannotated protein</fullName>
    </submittedName>
</protein>
<evidence type="ECO:0000313" key="3">
    <source>
        <dbReference type="EMBL" id="CAB4773733.1"/>
    </source>
</evidence>
<feature type="region of interest" description="Disordered" evidence="1">
    <location>
        <begin position="61"/>
        <end position="87"/>
    </location>
</feature>
<keyword evidence="2" id="KW-0472">Membrane</keyword>
<sequence length="87" mass="8743">MNLLSPTVLGAAGVCTSPALYQTLVTGGVPLEVAMTRYLVALVLCWVAISLVAALVGEPPAPAARATDPGDPAPVPDVERPPGVPAE</sequence>
<gene>
    <name evidence="3" type="ORF">UFOPK2761_03547</name>
</gene>
<organism evidence="3">
    <name type="scientific">freshwater metagenome</name>
    <dbReference type="NCBI Taxonomy" id="449393"/>
    <lineage>
        <taxon>unclassified sequences</taxon>
        <taxon>metagenomes</taxon>
        <taxon>ecological metagenomes</taxon>
    </lineage>
</organism>
<reference evidence="3" key="1">
    <citation type="submission" date="2020-05" db="EMBL/GenBank/DDBJ databases">
        <authorList>
            <person name="Chiriac C."/>
            <person name="Salcher M."/>
            <person name="Ghai R."/>
            <person name="Kavagutti S V."/>
        </authorList>
    </citation>
    <scope>NUCLEOTIDE SEQUENCE</scope>
</reference>
<keyword evidence="2" id="KW-1133">Transmembrane helix</keyword>
<evidence type="ECO:0000256" key="2">
    <source>
        <dbReference type="SAM" id="Phobius"/>
    </source>
</evidence>
<keyword evidence="2" id="KW-0812">Transmembrane</keyword>
<evidence type="ECO:0000256" key="1">
    <source>
        <dbReference type="SAM" id="MobiDB-lite"/>
    </source>
</evidence>